<sequence>MPDAVTPKGNLTAYQRWELPAFDMVKEAGTPPTIDLPTAAQLEDIHIQAHEEGYQAGYAEGMKQAGTEAQRITNMLESLNKELQQVDQRIAQDLLNLALEISKQMLQQALKIKPELLLNVVRSAISELPYFNQHAHLVLHTDDAELLRTSMGEQLLHTGWKIFEDSQIERGGCRVETAHSQIDATLPKRWQRVVASIGQDNAWLES</sequence>
<evidence type="ECO:0000256" key="3">
    <source>
        <dbReference type="ARBA" id="ARBA00006602"/>
    </source>
</evidence>
<feature type="domain" description="Flagellar assembly protein FliH/Type III secretion system HrpE" evidence="11">
    <location>
        <begin position="68"/>
        <end position="193"/>
    </location>
</feature>
<dbReference type="PANTHER" id="PTHR34982:SF1">
    <property type="entry name" value="FLAGELLAR ASSEMBLY PROTEIN FLIH"/>
    <property type="match status" value="1"/>
</dbReference>
<evidence type="ECO:0000256" key="6">
    <source>
        <dbReference type="ARBA" id="ARBA00022490"/>
    </source>
</evidence>
<dbReference type="InterPro" id="IPR051472">
    <property type="entry name" value="T3SS_Stator/FliH"/>
</dbReference>
<evidence type="ECO:0000256" key="7">
    <source>
        <dbReference type="ARBA" id="ARBA00022795"/>
    </source>
</evidence>
<evidence type="ECO:0000259" key="11">
    <source>
        <dbReference type="Pfam" id="PF02108"/>
    </source>
</evidence>
<keyword evidence="5" id="KW-0813">Transport</keyword>
<gene>
    <name evidence="12" type="ORF">NTG6680_1413</name>
</gene>
<accession>A0ABM8YYL9</accession>
<dbReference type="InterPro" id="IPR000563">
    <property type="entry name" value="Flag_FliH"/>
</dbReference>
<keyword evidence="8" id="KW-0653">Protein transport</keyword>
<organism evidence="12 13">
    <name type="scientific">Candidatus Nitrotoga arctica</name>
    <dbReference type="NCBI Taxonomy" id="453162"/>
    <lineage>
        <taxon>Bacteria</taxon>
        <taxon>Pseudomonadati</taxon>
        <taxon>Pseudomonadota</taxon>
        <taxon>Betaproteobacteria</taxon>
        <taxon>Nitrosomonadales</taxon>
        <taxon>Gallionellaceae</taxon>
        <taxon>Candidatus Nitrotoga</taxon>
    </lineage>
</organism>
<keyword evidence="6" id="KW-0963">Cytoplasm</keyword>
<dbReference type="Pfam" id="PF02108">
    <property type="entry name" value="FliH"/>
    <property type="match status" value="1"/>
</dbReference>
<dbReference type="RefSeq" id="WP_239796562.1">
    <property type="nucleotide sequence ID" value="NZ_OU912926.1"/>
</dbReference>
<comment type="function">
    <text evidence="1">Needed for flagellar regrowth and assembly.</text>
</comment>
<evidence type="ECO:0000256" key="4">
    <source>
        <dbReference type="ARBA" id="ARBA00016507"/>
    </source>
</evidence>
<name>A0ABM8YYL9_9PROT</name>
<keyword evidence="10" id="KW-0175">Coiled coil</keyword>
<keyword evidence="7" id="KW-1005">Bacterial flagellum biogenesis</keyword>
<proteinExistence type="inferred from homology"/>
<keyword evidence="12" id="KW-0969">Cilium</keyword>
<evidence type="ECO:0000256" key="9">
    <source>
        <dbReference type="ARBA" id="ARBA00023225"/>
    </source>
</evidence>
<dbReference type="InterPro" id="IPR018035">
    <property type="entry name" value="Flagellar_FliH/T3SS_HrpE"/>
</dbReference>
<evidence type="ECO:0000256" key="2">
    <source>
        <dbReference type="ARBA" id="ARBA00004496"/>
    </source>
</evidence>
<dbReference type="EMBL" id="OU912926">
    <property type="protein sequence ID" value="CAG9932666.1"/>
    <property type="molecule type" value="Genomic_DNA"/>
</dbReference>
<keyword evidence="9" id="KW-1006">Bacterial flagellum protein export</keyword>
<evidence type="ECO:0000256" key="1">
    <source>
        <dbReference type="ARBA" id="ARBA00003041"/>
    </source>
</evidence>
<comment type="similarity">
    <text evidence="3">Belongs to the FliH family.</text>
</comment>
<keyword evidence="12" id="KW-0282">Flagellum</keyword>
<evidence type="ECO:0000313" key="13">
    <source>
        <dbReference type="Proteomes" id="UP000839052"/>
    </source>
</evidence>
<feature type="coiled-coil region" evidence="10">
    <location>
        <begin position="62"/>
        <end position="96"/>
    </location>
</feature>
<reference evidence="12 13" key="1">
    <citation type="submission" date="2021-10" db="EMBL/GenBank/DDBJ databases">
        <authorList>
            <person name="Koch H."/>
        </authorList>
    </citation>
    <scope>NUCLEOTIDE SEQUENCE [LARGE SCALE GENOMIC DNA]</scope>
    <source>
        <strain evidence="12">6680</strain>
    </source>
</reference>
<evidence type="ECO:0000256" key="8">
    <source>
        <dbReference type="ARBA" id="ARBA00022927"/>
    </source>
</evidence>
<dbReference type="Proteomes" id="UP000839052">
    <property type="component" value="Chromosome"/>
</dbReference>
<evidence type="ECO:0000313" key="12">
    <source>
        <dbReference type="EMBL" id="CAG9932666.1"/>
    </source>
</evidence>
<keyword evidence="12" id="KW-0966">Cell projection</keyword>
<dbReference type="PRINTS" id="PR01003">
    <property type="entry name" value="FLGFLIH"/>
</dbReference>
<protein>
    <recommendedName>
        <fullName evidence="4">Flagellar assembly protein FliH</fullName>
    </recommendedName>
</protein>
<keyword evidence="13" id="KW-1185">Reference proteome</keyword>
<dbReference type="PANTHER" id="PTHR34982">
    <property type="entry name" value="YOP PROTEINS TRANSLOCATION PROTEIN L"/>
    <property type="match status" value="1"/>
</dbReference>
<evidence type="ECO:0000256" key="5">
    <source>
        <dbReference type="ARBA" id="ARBA00022448"/>
    </source>
</evidence>
<evidence type="ECO:0000256" key="10">
    <source>
        <dbReference type="SAM" id="Coils"/>
    </source>
</evidence>
<comment type="subcellular location">
    <subcellularLocation>
        <location evidence="2">Cytoplasm</location>
    </subcellularLocation>
</comment>